<dbReference type="RefSeq" id="WP_034357100.1">
    <property type="nucleotide sequence ID" value="NZ_JRPR02000016.1"/>
</dbReference>
<keyword evidence="4" id="KW-1185">Reference proteome</keyword>
<evidence type="ECO:0000313" key="3">
    <source>
        <dbReference type="EMBL" id="TLD94851.1"/>
    </source>
</evidence>
<dbReference type="STRING" id="1677920.LS71_09310"/>
<proteinExistence type="predicted"/>
<sequence>MTRRPSHAGEILKELYLNDLGISQQAFAKALGVSFRTINEIVNKKRAISVDMALRLSLALGTTPQFWLNLQNNYDVFLKAKDKKLADIKPLFA</sequence>
<dbReference type="EMBL" id="JRPR02000016">
    <property type="protein sequence ID" value="TLD94851.1"/>
    <property type="molecule type" value="Genomic_DNA"/>
</dbReference>
<comment type="caution">
    <text evidence="3">The sequence shown here is derived from an EMBL/GenBank/DDBJ whole genome shotgun (WGS) entry which is preliminary data.</text>
</comment>
<accession>A0A4U8T5P5</accession>
<dbReference type="NCBIfam" id="TIGR02607">
    <property type="entry name" value="antidote_HigA"/>
    <property type="match status" value="1"/>
</dbReference>
<dbReference type="Proteomes" id="UP000029733">
    <property type="component" value="Unassembled WGS sequence"/>
</dbReference>
<dbReference type="AlphaFoldDB" id="A0A4U8T5P5"/>
<dbReference type="InterPro" id="IPR010982">
    <property type="entry name" value="Lambda_DNA-bd_dom_sf"/>
</dbReference>
<dbReference type="GO" id="GO:0003677">
    <property type="term" value="F:DNA binding"/>
    <property type="evidence" value="ECO:0007669"/>
    <property type="project" value="UniProtKB-KW"/>
</dbReference>
<keyword evidence="1" id="KW-0238">DNA-binding</keyword>
<dbReference type="Gene3D" id="1.10.260.40">
    <property type="entry name" value="lambda repressor-like DNA-binding domains"/>
    <property type="match status" value="1"/>
</dbReference>
<dbReference type="SMART" id="SM00530">
    <property type="entry name" value="HTH_XRE"/>
    <property type="match status" value="1"/>
</dbReference>
<name>A0A4U8T5P5_9HELI</name>
<dbReference type="OrthoDB" id="9798100at2"/>
<gene>
    <name evidence="3" type="primary">higA</name>
    <name evidence="3" type="ORF">LS71_009105</name>
</gene>
<dbReference type="CDD" id="cd00093">
    <property type="entry name" value="HTH_XRE"/>
    <property type="match status" value="1"/>
</dbReference>
<feature type="domain" description="HTH cro/C1-type" evidence="2">
    <location>
        <begin position="12"/>
        <end position="67"/>
    </location>
</feature>
<dbReference type="SUPFAM" id="SSF47413">
    <property type="entry name" value="lambda repressor-like DNA-binding domains"/>
    <property type="match status" value="1"/>
</dbReference>
<dbReference type="InterPro" id="IPR001387">
    <property type="entry name" value="Cro/C1-type_HTH"/>
</dbReference>
<evidence type="ECO:0000313" key="4">
    <source>
        <dbReference type="Proteomes" id="UP000029733"/>
    </source>
</evidence>
<evidence type="ECO:0000256" key="1">
    <source>
        <dbReference type="ARBA" id="ARBA00023125"/>
    </source>
</evidence>
<dbReference type="InterPro" id="IPR013430">
    <property type="entry name" value="Toxin_antidote_HigA"/>
</dbReference>
<dbReference type="Pfam" id="PF01381">
    <property type="entry name" value="HTH_3"/>
    <property type="match status" value="1"/>
</dbReference>
<organism evidence="3 4">
    <name type="scientific">Helicobacter jaachi</name>
    <dbReference type="NCBI Taxonomy" id="1677920"/>
    <lineage>
        <taxon>Bacteria</taxon>
        <taxon>Pseudomonadati</taxon>
        <taxon>Campylobacterota</taxon>
        <taxon>Epsilonproteobacteria</taxon>
        <taxon>Campylobacterales</taxon>
        <taxon>Helicobacteraceae</taxon>
        <taxon>Helicobacter</taxon>
    </lineage>
</organism>
<dbReference type="PANTHER" id="PTHR36924">
    <property type="entry name" value="ANTITOXIN HIGA-1"/>
    <property type="match status" value="1"/>
</dbReference>
<dbReference type="PROSITE" id="PS50943">
    <property type="entry name" value="HTH_CROC1"/>
    <property type="match status" value="1"/>
</dbReference>
<reference evidence="3 4" key="1">
    <citation type="journal article" date="2014" name="Genome Announc.">
        <title>Draft genome sequences of eight enterohepatic helicobacter species isolated from both laboratory and wild rodents.</title>
        <authorList>
            <person name="Sheh A."/>
            <person name="Shen Z."/>
            <person name="Fox J.G."/>
        </authorList>
    </citation>
    <scope>NUCLEOTIDE SEQUENCE [LARGE SCALE GENOMIC DNA]</scope>
    <source>
        <strain evidence="3 4">MIT 09-6949</strain>
    </source>
</reference>
<dbReference type="PANTHER" id="PTHR36924:SF1">
    <property type="entry name" value="ANTITOXIN HIGA-1"/>
    <property type="match status" value="1"/>
</dbReference>
<evidence type="ECO:0000259" key="2">
    <source>
        <dbReference type="PROSITE" id="PS50943"/>
    </source>
</evidence>
<protein>
    <submittedName>
        <fullName evidence="3">Addiction module antidote protein, HigA family</fullName>
    </submittedName>
</protein>